<dbReference type="EMBL" id="LR796731">
    <property type="protein sequence ID" value="CAB4162365.1"/>
    <property type="molecule type" value="Genomic_DNA"/>
</dbReference>
<proteinExistence type="predicted"/>
<organism evidence="3">
    <name type="scientific">uncultured Caudovirales phage</name>
    <dbReference type="NCBI Taxonomy" id="2100421"/>
    <lineage>
        <taxon>Viruses</taxon>
        <taxon>Duplodnaviria</taxon>
        <taxon>Heunggongvirae</taxon>
        <taxon>Uroviricota</taxon>
        <taxon>Caudoviricetes</taxon>
        <taxon>Peduoviridae</taxon>
        <taxon>Maltschvirus</taxon>
        <taxon>Maltschvirus maltsch</taxon>
    </lineage>
</organism>
<dbReference type="InterPro" id="IPR023347">
    <property type="entry name" value="Lysozyme_dom_sf"/>
</dbReference>
<dbReference type="SUPFAM" id="SSF53955">
    <property type="entry name" value="Lysozyme-like"/>
    <property type="match status" value="1"/>
</dbReference>
<dbReference type="EMBL" id="LR796287">
    <property type="protein sequence ID" value="CAB4134553.1"/>
    <property type="molecule type" value="Genomic_DNA"/>
</dbReference>
<sequence length="200" mass="21909">MNLSARGIKAIIGWETGGESCYDRNPEWPGEASGITIGIGWDLGHTPATETSRAWAPHLDAATLALLVSVSGRKGEAAQEVLPHVRHLIVPWAAALAVFEVVTLPTWYMRTLRVWPQTVELPGDCAAALVSLVFNRGASLTGDRRREMAEIQGLLRVGELKQIPDAIRSMQRLWPDTAGLRRRRREEADLFEAGLVPAGE</sequence>
<accession>A0A6J5LMG8</accession>
<dbReference type="InterPro" id="IPR023346">
    <property type="entry name" value="Lysozyme-like_dom_sf"/>
</dbReference>
<protein>
    <submittedName>
        <fullName evidence="3">Uncharacterized protein</fullName>
    </submittedName>
</protein>
<dbReference type="GO" id="GO:0003796">
    <property type="term" value="F:lysozyme activity"/>
    <property type="evidence" value="ECO:0007669"/>
    <property type="project" value="InterPro"/>
</dbReference>
<keyword evidence="2" id="KW-0081">Bacteriolytic enzyme</keyword>
<dbReference type="Gene3D" id="1.10.530.40">
    <property type="match status" value="1"/>
</dbReference>
<evidence type="ECO:0000256" key="2">
    <source>
        <dbReference type="ARBA" id="ARBA00022638"/>
    </source>
</evidence>
<reference evidence="3" key="1">
    <citation type="submission" date="2020-04" db="EMBL/GenBank/DDBJ databases">
        <authorList>
            <person name="Chiriac C."/>
            <person name="Salcher M."/>
            <person name="Ghai R."/>
            <person name="Kavagutti S V."/>
        </authorList>
    </citation>
    <scope>NUCLEOTIDE SEQUENCE</scope>
</reference>
<gene>
    <name evidence="3" type="ORF">UFOVP279_26</name>
    <name evidence="4" type="ORF">UFOVP781_37</name>
</gene>
<keyword evidence="1" id="KW-0929">Antimicrobial</keyword>
<dbReference type="GO" id="GO:0031640">
    <property type="term" value="P:killing of cells of another organism"/>
    <property type="evidence" value="ECO:0007669"/>
    <property type="project" value="UniProtKB-KW"/>
</dbReference>
<evidence type="ECO:0000256" key="1">
    <source>
        <dbReference type="ARBA" id="ARBA00022529"/>
    </source>
</evidence>
<name>A0A6J5LMG8_9CAUD</name>
<evidence type="ECO:0000313" key="3">
    <source>
        <dbReference type="EMBL" id="CAB4134553.1"/>
    </source>
</evidence>
<evidence type="ECO:0000313" key="4">
    <source>
        <dbReference type="EMBL" id="CAB4162365.1"/>
    </source>
</evidence>
<dbReference type="GO" id="GO:0042742">
    <property type="term" value="P:defense response to bacterium"/>
    <property type="evidence" value="ECO:0007669"/>
    <property type="project" value="UniProtKB-KW"/>
</dbReference>